<dbReference type="AlphaFoldDB" id="A0A381TTX7"/>
<reference evidence="1" key="1">
    <citation type="submission" date="2018-05" db="EMBL/GenBank/DDBJ databases">
        <authorList>
            <person name="Lanie J.A."/>
            <person name="Ng W.-L."/>
            <person name="Kazmierczak K.M."/>
            <person name="Andrzejewski T.M."/>
            <person name="Davidsen T.M."/>
            <person name="Wayne K.J."/>
            <person name="Tettelin H."/>
            <person name="Glass J.I."/>
            <person name="Rusch D."/>
            <person name="Podicherti R."/>
            <person name="Tsui H.-C.T."/>
            <person name="Winkler M.E."/>
        </authorList>
    </citation>
    <scope>NUCLEOTIDE SEQUENCE</scope>
</reference>
<evidence type="ECO:0000313" key="1">
    <source>
        <dbReference type="EMBL" id="SVA18958.1"/>
    </source>
</evidence>
<dbReference type="EMBL" id="UINC01005084">
    <property type="protein sequence ID" value="SVA18958.1"/>
    <property type="molecule type" value="Genomic_DNA"/>
</dbReference>
<name>A0A381TTX7_9ZZZZ</name>
<sequence length="186" mass="21225">MIAEGWKEELPENHRIALDVAYSDFLDAHFKISPIDSGKIEDIGHWLPKKYACRYTSLFCHRFIVCMSSVAERMVQPEKIAPVTRCTAEALALHVLVQHATTILKDVQHVDADYSAFKSGAYRDTDFLGLYDAAANVPEADLNKRVPLPNNLEFNDWFTPFDGLKPVNPFVYEDWVTQQAGINFYR</sequence>
<protein>
    <submittedName>
        <fullName evidence="1">Uncharacterized protein</fullName>
    </submittedName>
</protein>
<proteinExistence type="predicted"/>
<accession>A0A381TTX7</accession>
<gene>
    <name evidence="1" type="ORF">METZ01_LOCUS71812</name>
</gene>
<organism evidence="1">
    <name type="scientific">marine metagenome</name>
    <dbReference type="NCBI Taxonomy" id="408172"/>
    <lineage>
        <taxon>unclassified sequences</taxon>
        <taxon>metagenomes</taxon>
        <taxon>ecological metagenomes</taxon>
    </lineage>
</organism>